<sequence length="152" mass="16313">MTPGELSARSRRPTPPATPSAEGLAPTASRWPPSRFRHTAALQRCDAHCAGITPLLETTYARYQPPSRPARGARQYSAPQAPDTLVLDSATSQQCGQVQMAPTTFSKLCARFQRPTARPQRSALVWGCQPAPGLPTPSLSTLLSGRDAFTLS</sequence>
<organism evidence="2 3">
    <name type="scientific">Trametes versicolor (strain FP-101664)</name>
    <name type="common">White-rot fungus</name>
    <name type="synonym">Coriolus versicolor</name>
    <dbReference type="NCBI Taxonomy" id="717944"/>
    <lineage>
        <taxon>Eukaryota</taxon>
        <taxon>Fungi</taxon>
        <taxon>Dikarya</taxon>
        <taxon>Basidiomycota</taxon>
        <taxon>Agaricomycotina</taxon>
        <taxon>Agaricomycetes</taxon>
        <taxon>Polyporales</taxon>
        <taxon>Polyporaceae</taxon>
        <taxon>Trametes</taxon>
    </lineage>
</organism>
<dbReference type="KEGG" id="tvs:TRAVEDRAFT_32451"/>
<keyword evidence="3" id="KW-1185">Reference proteome</keyword>
<evidence type="ECO:0000256" key="1">
    <source>
        <dbReference type="SAM" id="MobiDB-lite"/>
    </source>
</evidence>
<evidence type="ECO:0000313" key="3">
    <source>
        <dbReference type="Proteomes" id="UP000054317"/>
    </source>
</evidence>
<dbReference type="RefSeq" id="XP_008045614.1">
    <property type="nucleotide sequence ID" value="XM_008047423.1"/>
</dbReference>
<feature type="region of interest" description="Disordered" evidence="1">
    <location>
        <begin position="1"/>
        <end position="32"/>
    </location>
</feature>
<dbReference type="EMBL" id="JH711801">
    <property type="protein sequence ID" value="EIW51470.1"/>
    <property type="molecule type" value="Genomic_DNA"/>
</dbReference>
<name>R7S787_TRAVS</name>
<dbReference type="Proteomes" id="UP000054317">
    <property type="component" value="Unassembled WGS sequence"/>
</dbReference>
<evidence type="ECO:0000313" key="2">
    <source>
        <dbReference type="EMBL" id="EIW51470.1"/>
    </source>
</evidence>
<dbReference type="GeneID" id="19413697"/>
<protein>
    <submittedName>
        <fullName evidence="2">Uncharacterized protein</fullName>
    </submittedName>
</protein>
<accession>R7S787</accession>
<dbReference type="AlphaFoldDB" id="R7S787"/>
<reference evidence="3" key="1">
    <citation type="journal article" date="2012" name="Science">
        <title>The Paleozoic origin of enzymatic lignin decomposition reconstructed from 31 fungal genomes.</title>
        <authorList>
            <person name="Floudas D."/>
            <person name="Binder M."/>
            <person name="Riley R."/>
            <person name="Barry K."/>
            <person name="Blanchette R.A."/>
            <person name="Henrissat B."/>
            <person name="Martinez A.T."/>
            <person name="Otillar R."/>
            <person name="Spatafora J.W."/>
            <person name="Yadav J.S."/>
            <person name="Aerts A."/>
            <person name="Benoit I."/>
            <person name="Boyd A."/>
            <person name="Carlson A."/>
            <person name="Copeland A."/>
            <person name="Coutinho P.M."/>
            <person name="de Vries R.P."/>
            <person name="Ferreira P."/>
            <person name="Findley K."/>
            <person name="Foster B."/>
            <person name="Gaskell J."/>
            <person name="Glotzer D."/>
            <person name="Gorecki P."/>
            <person name="Heitman J."/>
            <person name="Hesse C."/>
            <person name="Hori C."/>
            <person name="Igarashi K."/>
            <person name="Jurgens J.A."/>
            <person name="Kallen N."/>
            <person name="Kersten P."/>
            <person name="Kohler A."/>
            <person name="Kuees U."/>
            <person name="Kumar T.K.A."/>
            <person name="Kuo A."/>
            <person name="LaButti K."/>
            <person name="Larrondo L.F."/>
            <person name="Lindquist E."/>
            <person name="Ling A."/>
            <person name="Lombard V."/>
            <person name="Lucas S."/>
            <person name="Lundell T."/>
            <person name="Martin R."/>
            <person name="McLaughlin D.J."/>
            <person name="Morgenstern I."/>
            <person name="Morin E."/>
            <person name="Murat C."/>
            <person name="Nagy L.G."/>
            <person name="Nolan M."/>
            <person name="Ohm R.A."/>
            <person name="Patyshakuliyeva A."/>
            <person name="Rokas A."/>
            <person name="Ruiz-Duenas F.J."/>
            <person name="Sabat G."/>
            <person name="Salamov A."/>
            <person name="Samejima M."/>
            <person name="Schmutz J."/>
            <person name="Slot J.C."/>
            <person name="St John F."/>
            <person name="Stenlid J."/>
            <person name="Sun H."/>
            <person name="Sun S."/>
            <person name="Syed K."/>
            <person name="Tsang A."/>
            <person name="Wiebenga A."/>
            <person name="Young D."/>
            <person name="Pisabarro A."/>
            <person name="Eastwood D.C."/>
            <person name="Martin F."/>
            <person name="Cullen D."/>
            <person name="Grigoriev I.V."/>
            <person name="Hibbett D.S."/>
        </authorList>
    </citation>
    <scope>NUCLEOTIDE SEQUENCE [LARGE SCALE GENOMIC DNA]</scope>
    <source>
        <strain evidence="3">FP-101664</strain>
    </source>
</reference>
<proteinExistence type="predicted"/>
<gene>
    <name evidence="2" type="ORF">TRAVEDRAFT_32451</name>
</gene>